<gene>
    <name evidence="1" type="ORF">B7694_05315</name>
</gene>
<evidence type="ECO:0008006" key="3">
    <source>
        <dbReference type="Google" id="ProtNLM"/>
    </source>
</evidence>
<dbReference type="AlphaFoldDB" id="A0A1X1L165"/>
<reference evidence="1 2" key="1">
    <citation type="journal article" date="2016" name="Eur. J. Clin. Microbiol. Infect. Dis.">
        <title>Whole genome sequencing as a tool for phylogenetic analysis of clinical strains of Mitis group streptococci.</title>
        <authorList>
            <person name="Rasmussen L.H."/>
            <person name="Dargis R."/>
            <person name="Hojholt K."/>
            <person name="Christensen J.J."/>
            <person name="Skovgaard O."/>
            <person name="Justesen U.S."/>
            <person name="Rosenvinge F.S."/>
            <person name="Moser C."/>
            <person name="Lukjancenko O."/>
            <person name="Rasmussen S."/>
            <person name="Nielsen X.C."/>
        </authorList>
    </citation>
    <scope>NUCLEOTIDE SEQUENCE [LARGE SCALE GENOMIC DNA]</scope>
    <source>
        <strain evidence="1 2">OD_310347_11</strain>
    </source>
</reference>
<proteinExistence type="predicted"/>
<dbReference type="RefSeq" id="WP_084953797.1">
    <property type="nucleotide sequence ID" value="NZ_NCVL01000019.1"/>
</dbReference>
<evidence type="ECO:0000313" key="2">
    <source>
        <dbReference type="Proteomes" id="UP000193505"/>
    </source>
</evidence>
<dbReference type="InterPro" id="IPR012865">
    <property type="entry name" value="DUF1642"/>
</dbReference>
<evidence type="ECO:0000313" key="1">
    <source>
        <dbReference type="EMBL" id="ORP05350.1"/>
    </source>
</evidence>
<dbReference type="Pfam" id="PF07852">
    <property type="entry name" value="DUF1642"/>
    <property type="match status" value="1"/>
</dbReference>
<dbReference type="EMBL" id="NCVL01000019">
    <property type="protein sequence ID" value="ORP05350.1"/>
    <property type="molecule type" value="Genomic_DNA"/>
</dbReference>
<sequence length="273" mass="31919">MNKQELINVPRIVFPIGTAVLIKGKIVGLNVLDDRFVENVVKLAYGEQIIAPNDAIYVKDEPETGHADEAPRYLKNILARLQELPVHDRGVWLKAIMSEFEQEFSHAKWREGYEQGKFVGKWVGNQLKDADKIRQELNKVKVPQFVADWYEENKDDFEGNLFRYIINISSIFDGAKLNEFDRWFLNASTKPFQTLVNMHQFGYEVEKEKRYTVKIKGNIKENMLVYGELLERYYFTKSFSLNNAIYSHTRKELEDADFGWVFDCEGIEIEEAE</sequence>
<accession>A0A1X1L165</accession>
<name>A0A1X1L165_STRMT</name>
<comment type="caution">
    <text evidence="1">The sequence shown here is derived from an EMBL/GenBank/DDBJ whole genome shotgun (WGS) entry which is preliminary data.</text>
</comment>
<dbReference type="Proteomes" id="UP000193505">
    <property type="component" value="Unassembled WGS sequence"/>
</dbReference>
<protein>
    <recommendedName>
        <fullName evidence="3">DUF1642 domain-containing protein</fullName>
    </recommendedName>
</protein>
<organism evidence="1 2">
    <name type="scientific">Streptococcus mitis</name>
    <dbReference type="NCBI Taxonomy" id="28037"/>
    <lineage>
        <taxon>Bacteria</taxon>
        <taxon>Bacillati</taxon>
        <taxon>Bacillota</taxon>
        <taxon>Bacilli</taxon>
        <taxon>Lactobacillales</taxon>
        <taxon>Streptococcaceae</taxon>
        <taxon>Streptococcus</taxon>
        <taxon>Streptococcus mitis group</taxon>
    </lineage>
</organism>